<feature type="domain" description="PPM-type phosphatase" evidence="10">
    <location>
        <begin position="509"/>
        <end position="737"/>
    </location>
</feature>
<dbReference type="InterPro" id="IPR041617">
    <property type="entry name" value="TPR_MalT"/>
</dbReference>
<feature type="chain" id="PRO_5011641214" evidence="9">
    <location>
        <begin position="24"/>
        <end position="737"/>
    </location>
</feature>
<dbReference type="SMART" id="SM00028">
    <property type="entry name" value="TPR"/>
    <property type="match status" value="6"/>
</dbReference>
<keyword evidence="8" id="KW-0812">Transmembrane</keyword>
<feature type="signal peptide" evidence="9">
    <location>
        <begin position="1"/>
        <end position="23"/>
    </location>
</feature>
<keyword evidence="3" id="KW-0677">Repeat</keyword>
<keyword evidence="2" id="KW-0963">Cytoplasm</keyword>
<keyword evidence="9" id="KW-0732">Signal</keyword>
<evidence type="ECO:0000256" key="9">
    <source>
        <dbReference type="SAM" id="SignalP"/>
    </source>
</evidence>
<evidence type="ECO:0000313" key="11">
    <source>
        <dbReference type="EMBL" id="SFF28416.1"/>
    </source>
</evidence>
<dbReference type="SMART" id="SM00331">
    <property type="entry name" value="PP2C_SIG"/>
    <property type="match status" value="1"/>
</dbReference>
<dbReference type="Gene3D" id="3.60.40.10">
    <property type="entry name" value="PPM-type phosphatase domain"/>
    <property type="match status" value="1"/>
</dbReference>
<dbReference type="Pfam" id="PF17874">
    <property type="entry name" value="TPR_MalT"/>
    <property type="match status" value="1"/>
</dbReference>
<evidence type="ECO:0000256" key="1">
    <source>
        <dbReference type="ARBA" id="ARBA00004496"/>
    </source>
</evidence>
<evidence type="ECO:0000256" key="8">
    <source>
        <dbReference type="SAM" id="Phobius"/>
    </source>
</evidence>
<organism evidence="11 12">
    <name type="scientific">Thermoflexibacter ruber</name>
    <dbReference type="NCBI Taxonomy" id="1003"/>
    <lineage>
        <taxon>Bacteria</taxon>
        <taxon>Pseudomonadati</taxon>
        <taxon>Bacteroidota</taxon>
        <taxon>Cytophagia</taxon>
        <taxon>Cytophagales</taxon>
        <taxon>Thermoflexibacteraceae</taxon>
        <taxon>Thermoflexibacter</taxon>
    </lineage>
</organism>
<evidence type="ECO:0000256" key="7">
    <source>
        <dbReference type="SAM" id="Coils"/>
    </source>
</evidence>
<dbReference type="InterPro" id="IPR051476">
    <property type="entry name" value="Bac_ResReg_Asp_Phosphatase"/>
</dbReference>
<dbReference type="InterPro" id="IPR036457">
    <property type="entry name" value="PPM-type-like_dom_sf"/>
</dbReference>
<keyword evidence="8" id="KW-0472">Membrane</keyword>
<dbReference type="PANTHER" id="PTHR46630">
    <property type="entry name" value="TETRATRICOPEPTIDE REPEAT PROTEIN 29"/>
    <property type="match status" value="1"/>
</dbReference>
<keyword evidence="12" id="KW-1185">Reference proteome</keyword>
<dbReference type="InterPro" id="IPR011990">
    <property type="entry name" value="TPR-like_helical_dom_sf"/>
</dbReference>
<feature type="repeat" description="TPR" evidence="6">
    <location>
        <begin position="209"/>
        <end position="242"/>
    </location>
</feature>
<name>A0A1I2HI17_9BACT</name>
<keyword evidence="4 6" id="KW-0802">TPR repeat</keyword>
<dbReference type="PROSITE" id="PS50005">
    <property type="entry name" value="TPR"/>
    <property type="match status" value="4"/>
</dbReference>
<dbReference type="GO" id="GO:0005737">
    <property type="term" value="C:cytoplasm"/>
    <property type="evidence" value="ECO:0007669"/>
    <property type="project" value="UniProtKB-SubCell"/>
</dbReference>
<keyword evidence="8" id="KW-1133">Transmembrane helix</keyword>
<evidence type="ECO:0000256" key="3">
    <source>
        <dbReference type="ARBA" id="ARBA00022737"/>
    </source>
</evidence>
<dbReference type="SUPFAM" id="SSF48452">
    <property type="entry name" value="TPR-like"/>
    <property type="match status" value="2"/>
</dbReference>
<dbReference type="STRING" id="1003.SAMN04488541_102380"/>
<dbReference type="InterPro" id="IPR001932">
    <property type="entry name" value="PPM-type_phosphatase-like_dom"/>
</dbReference>
<feature type="repeat" description="TPR" evidence="6">
    <location>
        <begin position="291"/>
        <end position="324"/>
    </location>
</feature>
<dbReference type="InterPro" id="IPR019734">
    <property type="entry name" value="TPR_rpt"/>
</dbReference>
<comment type="similarity">
    <text evidence="5">Belongs to the Rap family.</text>
</comment>
<feature type="repeat" description="TPR" evidence="6">
    <location>
        <begin position="168"/>
        <end position="201"/>
    </location>
</feature>
<dbReference type="PANTHER" id="PTHR46630:SF1">
    <property type="entry name" value="TETRATRICOPEPTIDE REPEAT PROTEIN 29"/>
    <property type="match status" value="1"/>
</dbReference>
<dbReference type="Proteomes" id="UP000199513">
    <property type="component" value="Unassembled WGS sequence"/>
</dbReference>
<evidence type="ECO:0000256" key="4">
    <source>
        <dbReference type="ARBA" id="ARBA00022803"/>
    </source>
</evidence>
<evidence type="ECO:0000313" key="12">
    <source>
        <dbReference type="Proteomes" id="UP000199513"/>
    </source>
</evidence>
<evidence type="ECO:0000256" key="5">
    <source>
        <dbReference type="ARBA" id="ARBA00038253"/>
    </source>
</evidence>
<sequence>MHKNITLFLFFLLIIASFSLLQAQDEQIDQIKSLKETLSHVKNKRAEMNLSNELAMAYLSANFPDSAIRYANRALDLSHELISNDDEYQALNTLKASFLQKGMYEKAVLYEIQLAAYYEKINDEANLTQTLKEIGDTYRNEGVYGSALQYYLYLLKIREEEGNMKGIVNVMNDIGIVFREQKNYKESLRYFIDALDLLRKNSNLVEELGETYSNIGTAYFYMNNYDSASHYFDEAYKMKTKQGDLHEIAKAINNLGLIQRTRGNYTEAIKRFTEALNLLANIHSDDFLTTNIILDNIGNTYLKAGDLKKALEYHQEALYVAQNAHIKERMIASYQSLVETYKAMNDYKNAYEYEHLYNLAKDTLYTIQTAKQIAEMQTRYDSEQKQKSIEILSKENEINSLELKRRNQFLLFLGVGLILAAILGFVLYHRYRFANKANKLLKMQKEELWERKMEIMSQRDALEEQSKELSLALQELDKKNHAVVSSLNYAYRIQSAILPQKNELEAVLSECLLFFQPRSVVSGDFYWLGQVPKSNGGHKIIFTAVDGTGHGVPGAFMSLVGSSLLKEIVHTRQITSPEQILIELDEGVKETLKQHDTHNQDGMDLALCVIDYEENTLEYAGAKNPLVMILDNELHVFKGDRYGIGGIDKAHRHKDFHKHLINLQKGATFYIFSDGFQDQFGGNEGRKYGLKQLKDFLFSIHHLPFAEQEKKLAEELAAWQGTKEHQTDDVLVIGFRV</sequence>
<reference evidence="12" key="1">
    <citation type="submission" date="2016-10" db="EMBL/GenBank/DDBJ databases">
        <authorList>
            <person name="Varghese N."/>
            <person name="Submissions S."/>
        </authorList>
    </citation>
    <scope>NUCLEOTIDE SEQUENCE [LARGE SCALE GENOMIC DNA]</scope>
    <source>
        <strain>GEY</strain>
        <strain evidence="12">DSM 9560</strain>
    </source>
</reference>
<dbReference type="OrthoDB" id="1119265at2"/>
<evidence type="ECO:0000256" key="2">
    <source>
        <dbReference type="ARBA" id="ARBA00022490"/>
    </source>
</evidence>
<evidence type="ECO:0000259" key="10">
    <source>
        <dbReference type="SMART" id="SM00331"/>
    </source>
</evidence>
<dbReference type="EMBL" id="FONY01000023">
    <property type="protein sequence ID" value="SFF28416.1"/>
    <property type="molecule type" value="Genomic_DNA"/>
</dbReference>
<gene>
    <name evidence="11" type="ORF">SAMN04488541_102380</name>
</gene>
<accession>A0A1I2HI17</accession>
<evidence type="ECO:0000256" key="6">
    <source>
        <dbReference type="PROSITE-ProRule" id="PRU00339"/>
    </source>
</evidence>
<dbReference type="Pfam" id="PF07228">
    <property type="entry name" value="SpoIIE"/>
    <property type="match status" value="1"/>
</dbReference>
<feature type="repeat" description="TPR" evidence="6">
    <location>
        <begin position="249"/>
        <end position="282"/>
    </location>
</feature>
<keyword evidence="7" id="KW-0175">Coiled coil</keyword>
<dbReference type="AlphaFoldDB" id="A0A1I2HI17"/>
<dbReference type="Gene3D" id="1.25.40.10">
    <property type="entry name" value="Tetratricopeptide repeat domain"/>
    <property type="match status" value="2"/>
</dbReference>
<protein>
    <submittedName>
        <fullName evidence="11">Serine phosphatase RsbU, regulator of sigma subunit</fullName>
    </submittedName>
</protein>
<proteinExistence type="inferred from homology"/>
<comment type="subcellular location">
    <subcellularLocation>
        <location evidence="1">Cytoplasm</location>
    </subcellularLocation>
</comment>
<feature type="coiled-coil region" evidence="7">
    <location>
        <begin position="24"/>
        <end position="51"/>
    </location>
</feature>
<feature type="transmembrane region" description="Helical" evidence="8">
    <location>
        <begin position="409"/>
        <end position="428"/>
    </location>
</feature>